<gene>
    <name evidence="2" type="ORF">ABG768_009205</name>
</gene>
<feature type="transmembrane region" description="Helical" evidence="1">
    <location>
        <begin position="141"/>
        <end position="158"/>
    </location>
</feature>
<evidence type="ECO:0000313" key="2">
    <source>
        <dbReference type="EMBL" id="KAK9961415.1"/>
    </source>
</evidence>
<name>A0AAW1ZJF0_CULAL</name>
<dbReference type="Proteomes" id="UP001479290">
    <property type="component" value="Unassembled WGS sequence"/>
</dbReference>
<proteinExistence type="predicted"/>
<dbReference type="EMBL" id="JAWDJR010000016">
    <property type="protein sequence ID" value="KAK9961415.1"/>
    <property type="molecule type" value="Genomic_DNA"/>
</dbReference>
<dbReference type="AlphaFoldDB" id="A0AAW1ZJF0"/>
<dbReference type="PANTHER" id="PTHR40472:SF8">
    <property type="entry name" value="RAPUNZEL 2"/>
    <property type="match status" value="1"/>
</dbReference>
<dbReference type="InterPro" id="IPR039051">
    <property type="entry name" value="SE-CTX-like"/>
</dbReference>
<keyword evidence="1" id="KW-0472">Membrane</keyword>
<evidence type="ECO:0000313" key="3">
    <source>
        <dbReference type="Proteomes" id="UP001479290"/>
    </source>
</evidence>
<keyword evidence="1" id="KW-0812">Transmembrane</keyword>
<keyword evidence="1" id="KW-1133">Transmembrane helix</keyword>
<sequence>MTSLVRAARKDLVREDGHEMYEDFEQIHENLETISEKNKEVLQQIRIDEINMIYGKYEGYIRHQYKAFNIMEENLKLHPENANDYIQEFVKIYQEDKTDQSINVFYDGVQGSSKLSQNILEVYLEECKREKKKMKARCSHLAYLFYIGLKMLMAYYVVTEDDVERVKDKWVQRFIEIQNKMQEALDQCTEEN</sequence>
<organism evidence="2 3">
    <name type="scientific">Culter alburnus</name>
    <name type="common">Topmouth culter</name>
    <dbReference type="NCBI Taxonomy" id="194366"/>
    <lineage>
        <taxon>Eukaryota</taxon>
        <taxon>Metazoa</taxon>
        <taxon>Chordata</taxon>
        <taxon>Craniata</taxon>
        <taxon>Vertebrata</taxon>
        <taxon>Euteleostomi</taxon>
        <taxon>Actinopterygii</taxon>
        <taxon>Neopterygii</taxon>
        <taxon>Teleostei</taxon>
        <taxon>Ostariophysi</taxon>
        <taxon>Cypriniformes</taxon>
        <taxon>Xenocyprididae</taxon>
        <taxon>Xenocypridinae</taxon>
        <taxon>Culter</taxon>
    </lineage>
</organism>
<reference evidence="2 3" key="1">
    <citation type="submission" date="2024-05" db="EMBL/GenBank/DDBJ databases">
        <title>A high-quality chromosomal-level genome assembly of Topmouth culter (Culter alburnus).</title>
        <authorList>
            <person name="Zhao H."/>
        </authorList>
    </citation>
    <scope>NUCLEOTIDE SEQUENCE [LARGE SCALE GENOMIC DNA]</scope>
    <source>
        <strain evidence="2">CATC2023</strain>
        <tissue evidence="2">Muscle</tissue>
    </source>
</reference>
<comment type="caution">
    <text evidence="2">The sequence shown here is derived from an EMBL/GenBank/DDBJ whole genome shotgun (WGS) entry which is preliminary data.</text>
</comment>
<dbReference type="PANTHER" id="PTHR40472">
    <property type="entry name" value="RICIN B-TYPE LECTIN DOMAIN-CONTAINING PROTEIN"/>
    <property type="match status" value="1"/>
</dbReference>
<protein>
    <submittedName>
        <fullName evidence="2">Uncharacterized protein</fullName>
    </submittedName>
</protein>
<evidence type="ECO:0000256" key="1">
    <source>
        <dbReference type="SAM" id="Phobius"/>
    </source>
</evidence>
<accession>A0AAW1ZJF0</accession>
<keyword evidence="3" id="KW-1185">Reference proteome</keyword>